<gene>
    <name evidence="1" type="ORF">CLO192961_LOCUS183059</name>
</gene>
<name>A0ABY6U5B4_BIOOC</name>
<comment type="caution">
    <text evidence="1">The sequence shown here is derived from an EMBL/GenBank/DDBJ whole genome shotgun (WGS) entry which is preliminary data.</text>
</comment>
<reference evidence="1 2" key="1">
    <citation type="submission" date="2019-06" db="EMBL/GenBank/DDBJ databases">
        <authorList>
            <person name="Broberg M."/>
        </authorList>
    </citation>
    <scope>NUCLEOTIDE SEQUENCE [LARGE SCALE GENOMIC DNA]</scope>
</reference>
<accession>A0ABY6U5B4</accession>
<dbReference type="EMBL" id="CABFNS010000743">
    <property type="protein sequence ID" value="VUC26161.1"/>
    <property type="molecule type" value="Genomic_DNA"/>
</dbReference>
<dbReference type="Proteomes" id="UP000766486">
    <property type="component" value="Unassembled WGS sequence"/>
</dbReference>
<protein>
    <submittedName>
        <fullName evidence="1">Uncharacterized protein</fullName>
    </submittedName>
</protein>
<evidence type="ECO:0000313" key="2">
    <source>
        <dbReference type="Proteomes" id="UP000766486"/>
    </source>
</evidence>
<keyword evidence="2" id="KW-1185">Reference proteome</keyword>
<evidence type="ECO:0000313" key="1">
    <source>
        <dbReference type="EMBL" id="VUC26161.1"/>
    </source>
</evidence>
<sequence length="250" mass="27379">MSKNSDEELALLANGGSWPATTIPASHSTEGSRIQLDWCKETQRDRELQVAICRTLADLSINQYRSYIQKVRSAGMEPRDLLSDAGIPELDQGEPSQDFWCLVAARDRLIANSNELRKLAAEDVSDAESSAKNWCLTGSAWLACTVVAGFQLSVPAAAAGLLTTLVSFGRAAFFGRRARIAKSSVKDSDTFIESAANWDLDDTGRDGHHTQSGLLSWSWRSWCHLPGPISDSLPDDRNEPSESTLAITWH</sequence>
<proteinExistence type="predicted"/>
<organism evidence="1 2">
    <name type="scientific">Bionectria ochroleuca</name>
    <name type="common">Gliocladium roseum</name>
    <dbReference type="NCBI Taxonomy" id="29856"/>
    <lineage>
        <taxon>Eukaryota</taxon>
        <taxon>Fungi</taxon>
        <taxon>Dikarya</taxon>
        <taxon>Ascomycota</taxon>
        <taxon>Pezizomycotina</taxon>
        <taxon>Sordariomycetes</taxon>
        <taxon>Hypocreomycetidae</taxon>
        <taxon>Hypocreales</taxon>
        <taxon>Bionectriaceae</taxon>
        <taxon>Clonostachys</taxon>
    </lineage>
</organism>